<dbReference type="SUPFAM" id="SSF89623">
    <property type="entry name" value="Ribose/Galactose isomerase RpiB/AlsB"/>
    <property type="match status" value="1"/>
</dbReference>
<dbReference type="Gene3D" id="3.40.1400.10">
    <property type="entry name" value="Sugar-phosphate isomerase, RpiB/LacA/LacB"/>
    <property type="match status" value="1"/>
</dbReference>
<organism evidence="3 4">
    <name type="scientific">Benzoatithermus flavus</name>
    <dbReference type="NCBI Taxonomy" id="3108223"/>
    <lineage>
        <taxon>Bacteria</taxon>
        <taxon>Pseudomonadati</taxon>
        <taxon>Pseudomonadota</taxon>
        <taxon>Alphaproteobacteria</taxon>
        <taxon>Geminicoccales</taxon>
        <taxon>Geminicoccaceae</taxon>
        <taxon>Benzoatithermus</taxon>
    </lineage>
</organism>
<accession>A0ABU8XNA7</accession>
<dbReference type="PANTHER" id="PTHR30345">
    <property type="entry name" value="RIBOSE-5-PHOSPHATE ISOMERASE B"/>
    <property type="match status" value="1"/>
</dbReference>
<dbReference type="Pfam" id="PF02502">
    <property type="entry name" value="LacAB_rpiB"/>
    <property type="match status" value="1"/>
</dbReference>
<dbReference type="PANTHER" id="PTHR30345:SF0">
    <property type="entry name" value="DNA DAMAGE-REPAIR_TOLERATION PROTEIN DRT102"/>
    <property type="match status" value="1"/>
</dbReference>
<dbReference type="EC" id="5.3.1.6" evidence="3"/>
<dbReference type="GO" id="GO:0004751">
    <property type="term" value="F:ribose-5-phosphate isomerase activity"/>
    <property type="evidence" value="ECO:0007669"/>
    <property type="project" value="UniProtKB-EC"/>
</dbReference>
<dbReference type="RefSeq" id="WP_418157770.1">
    <property type="nucleotide sequence ID" value="NZ_JBBLZC010000001.1"/>
</dbReference>
<comment type="similarity">
    <text evidence="1">Belongs to the LacAB/RpiB family.</text>
</comment>
<evidence type="ECO:0000256" key="2">
    <source>
        <dbReference type="ARBA" id="ARBA00023235"/>
    </source>
</evidence>
<evidence type="ECO:0000256" key="1">
    <source>
        <dbReference type="ARBA" id="ARBA00008754"/>
    </source>
</evidence>
<gene>
    <name evidence="3" type="primary">rpiB</name>
    <name evidence="3" type="ORF">U1T56_02110</name>
</gene>
<dbReference type="InterPro" id="IPR036569">
    <property type="entry name" value="RpiB_LacA_LacB_sf"/>
</dbReference>
<dbReference type="NCBIfam" id="TIGR00689">
    <property type="entry name" value="rpiB_lacA_lacB"/>
    <property type="match status" value="1"/>
</dbReference>
<protein>
    <submittedName>
        <fullName evidence="3">Ribose 5-phosphate isomerase B</fullName>
        <ecNumber evidence="3">5.3.1.6</ecNumber>
    </submittedName>
</protein>
<keyword evidence="2 3" id="KW-0413">Isomerase</keyword>
<name>A0ABU8XNA7_9PROT</name>
<dbReference type="NCBIfam" id="NF004051">
    <property type="entry name" value="PRK05571.1"/>
    <property type="match status" value="1"/>
</dbReference>
<reference evidence="3 4" key="1">
    <citation type="submission" date="2024-01" db="EMBL/GenBank/DDBJ databases">
        <title>Multi-omics insights into the function and evolution of sodium benzoate biodegradation pathways in Benzoatithermus flavus gen. nov., sp. nov. from hot spring.</title>
        <authorList>
            <person name="Hu C.-J."/>
            <person name="Li W.-J."/>
        </authorList>
    </citation>
    <scope>NUCLEOTIDE SEQUENCE [LARGE SCALE GENOMIC DNA]</scope>
    <source>
        <strain evidence="3 4">SYSU G07066</strain>
    </source>
</reference>
<dbReference type="EMBL" id="JBBLZC010000001">
    <property type="protein sequence ID" value="MEK0081930.1"/>
    <property type="molecule type" value="Genomic_DNA"/>
</dbReference>
<dbReference type="Proteomes" id="UP001375743">
    <property type="component" value="Unassembled WGS sequence"/>
</dbReference>
<keyword evidence="4" id="KW-1185">Reference proteome</keyword>
<proteinExistence type="inferred from homology"/>
<dbReference type="NCBIfam" id="TIGR01120">
    <property type="entry name" value="rpiB"/>
    <property type="match status" value="1"/>
</dbReference>
<dbReference type="InterPro" id="IPR003500">
    <property type="entry name" value="RpiB_LacA_LacB"/>
</dbReference>
<evidence type="ECO:0000313" key="4">
    <source>
        <dbReference type="Proteomes" id="UP001375743"/>
    </source>
</evidence>
<comment type="caution">
    <text evidence="3">The sequence shown here is derived from an EMBL/GenBank/DDBJ whole genome shotgun (WGS) entry which is preliminary data.</text>
</comment>
<dbReference type="InterPro" id="IPR004785">
    <property type="entry name" value="RpiB"/>
</dbReference>
<sequence>MPENTVVLAADHAGYELKNTLKVVIEERGLKVLDLGAHNGDSIDYPDMAAALAKALADGRAYRGVLVCGTGIGISIAANRHLHIRAALCHDVTTARLARQHNDANVLAMGSRVLGPSVARDCLEAFLDTPFEGGRHQRRVDKLSGAATSPDSNR</sequence>
<evidence type="ECO:0000313" key="3">
    <source>
        <dbReference type="EMBL" id="MEK0081930.1"/>
    </source>
</evidence>
<dbReference type="PIRSF" id="PIRSF005384">
    <property type="entry name" value="RpiB_LacA_B"/>
    <property type="match status" value="1"/>
</dbReference>